<name>Q0G0X3_9HYPH</name>
<dbReference type="STRING" id="217511.GCA_001463845_01947"/>
<dbReference type="PANTHER" id="PTHR43033:SF1">
    <property type="entry name" value="TRNA(ILE)-LYSIDINE SYNTHASE-RELATED"/>
    <property type="match status" value="1"/>
</dbReference>
<dbReference type="GO" id="GO:0005524">
    <property type="term" value="F:ATP binding"/>
    <property type="evidence" value="ECO:0007669"/>
    <property type="project" value="UniProtKB-UniRule"/>
</dbReference>
<dbReference type="AlphaFoldDB" id="Q0G0X3"/>
<dbReference type="SUPFAM" id="SSF52402">
    <property type="entry name" value="Adenine nucleotide alpha hydrolases-like"/>
    <property type="match status" value="1"/>
</dbReference>
<keyword evidence="6" id="KW-0963">Cytoplasm</keyword>
<dbReference type="EMBL" id="AATP01000005">
    <property type="protein sequence ID" value="EAU40866.1"/>
    <property type="molecule type" value="Genomic_DNA"/>
</dbReference>
<comment type="domain">
    <text evidence="6">The N-terminal region contains the highly conserved SGGXDS motif, predicted to be a P-loop motif involved in ATP binding.</text>
</comment>
<evidence type="ECO:0000256" key="3">
    <source>
        <dbReference type="ARBA" id="ARBA00022741"/>
    </source>
</evidence>
<dbReference type="RefSeq" id="WP_007068774.1">
    <property type="nucleotide sequence ID" value="NZ_DS022272.1"/>
</dbReference>
<dbReference type="InterPro" id="IPR012094">
    <property type="entry name" value="tRNA_Ile_lys_synt"/>
</dbReference>
<keyword evidence="1 6" id="KW-0436">Ligase</keyword>
<dbReference type="PANTHER" id="PTHR43033">
    <property type="entry name" value="TRNA(ILE)-LYSIDINE SYNTHASE-RELATED"/>
    <property type="match status" value="1"/>
</dbReference>
<keyword evidence="3 6" id="KW-0547">Nucleotide-binding</keyword>
<dbReference type="HOGENOM" id="CLU_018869_3_2_5"/>
<comment type="function">
    <text evidence="6">Ligates lysine onto the cytidine present at position 34 of the AUA codon-specific tRNA(Ile) that contains the anticodon CAU, in an ATP-dependent manner. Cytidine is converted to lysidine, thus changing the amino acid specificity of the tRNA from methionine to isoleucine.</text>
</comment>
<dbReference type="InterPro" id="IPR014729">
    <property type="entry name" value="Rossmann-like_a/b/a_fold"/>
</dbReference>
<evidence type="ECO:0000259" key="7">
    <source>
        <dbReference type="Pfam" id="PF01171"/>
    </source>
</evidence>
<dbReference type="EC" id="6.3.4.19" evidence="6"/>
<feature type="binding site" evidence="6">
    <location>
        <begin position="45"/>
        <end position="50"/>
    </location>
    <ligand>
        <name>ATP</name>
        <dbReference type="ChEBI" id="CHEBI:30616"/>
    </ligand>
</feature>
<protein>
    <recommendedName>
        <fullName evidence="6">tRNA(Ile)-lysidine synthase</fullName>
        <ecNumber evidence="6">6.3.4.19</ecNumber>
    </recommendedName>
    <alternativeName>
        <fullName evidence="6">tRNA(Ile)-2-lysyl-cytidine synthase</fullName>
    </alternativeName>
    <alternativeName>
        <fullName evidence="6">tRNA(Ile)-lysidine synthetase</fullName>
    </alternativeName>
</protein>
<dbReference type="GO" id="GO:0005737">
    <property type="term" value="C:cytoplasm"/>
    <property type="evidence" value="ECO:0007669"/>
    <property type="project" value="UniProtKB-SubCell"/>
</dbReference>
<evidence type="ECO:0000256" key="1">
    <source>
        <dbReference type="ARBA" id="ARBA00022598"/>
    </source>
</evidence>
<proteinExistence type="inferred from homology"/>
<sequence length="458" mass="49866">MKLYFPHVPAGTRPLTPDDLQDRLQWNCRLAGHTPSPQRLLIAVSGGPDSLALLVLASRLPNLVFAVHAATVNHGLRREADMEAAHVAEVSQRLGVPHETLTWEGWDGSGNLQAAAREARYRLLAEEARRIGASAILTAHHRGDQIETVLQALERGDRENRLAGMRASRDLEPRLTLVRPFLEIPAEQLWAVLAEAGIASVDDPSNADRRFTRVRHRHAIAGMSDERIADIMDVQRRAAATRAREEIALAGTVSTMMAHGDLIFTEEGGGVAIGMDAFRVMPSVEAEDLLARVVRAAGGSTRPPERSAVARLAQKLRGRAEGCATTLGGARLLNDGNVIQIHREYGRTGLPSIAEPWRLDRLVFDGRFDIALSAVEREAARVHRAILAGYGTTGRGNAMTRTLPAIIADDGTVLAGTQDVAARESRNRATPVFASIRCRVQWRSLADLPVDRINPLGE</sequence>
<dbReference type="Gene3D" id="3.40.50.620">
    <property type="entry name" value="HUPs"/>
    <property type="match status" value="1"/>
</dbReference>
<keyword evidence="2 6" id="KW-0819">tRNA processing</keyword>
<keyword evidence="9" id="KW-1185">Reference proteome</keyword>
<dbReference type="Proteomes" id="UP000004310">
    <property type="component" value="Unassembled WGS sequence"/>
</dbReference>
<keyword evidence="4 6" id="KW-0067">ATP-binding</keyword>
<dbReference type="NCBIfam" id="TIGR02432">
    <property type="entry name" value="lysidine_TilS_N"/>
    <property type="match status" value="1"/>
</dbReference>
<accession>Q0G0X3</accession>
<dbReference type="GO" id="GO:0032267">
    <property type="term" value="F:tRNA(Ile)-lysidine synthase activity"/>
    <property type="evidence" value="ECO:0007669"/>
    <property type="project" value="UniProtKB-EC"/>
</dbReference>
<dbReference type="Pfam" id="PF01171">
    <property type="entry name" value="ATP_bind_3"/>
    <property type="match status" value="1"/>
</dbReference>
<gene>
    <name evidence="6" type="primary">tilS</name>
    <name evidence="8" type="ORF">FP2506_18299</name>
</gene>
<evidence type="ECO:0000256" key="2">
    <source>
        <dbReference type="ARBA" id="ARBA00022694"/>
    </source>
</evidence>
<dbReference type="HAMAP" id="MF_01161">
    <property type="entry name" value="tRNA_Ile_lys_synt"/>
    <property type="match status" value="1"/>
</dbReference>
<dbReference type="InterPro" id="IPR011063">
    <property type="entry name" value="TilS/TtcA_N"/>
</dbReference>
<comment type="similarity">
    <text evidence="6">Belongs to the tRNA(Ile)-lysidine synthase family.</text>
</comment>
<evidence type="ECO:0000313" key="9">
    <source>
        <dbReference type="Proteomes" id="UP000004310"/>
    </source>
</evidence>
<dbReference type="CDD" id="cd01992">
    <property type="entry name" value="TilS_N"/>
    <property type="match status" value="1"/>
</dbReference>
<comment type="subcellular location">
    <subcellularLocation>
        <location evidence="6">Cytoplasm</location>
    </subcellularLocation>
</comment>
<reference evidence="8 9" key="1">
    <citation type="journal article" date="2010" name="J. Bacteriol.">
        <title>Genome sequence of Fulvimarina pelagi HTCC2506T, a Mn(II)-oxidizing alphaproteobacterium possessing an aerobic anoxygenic photosynthetic gene cluster and Xanthorhodopsin.</title>
        <authorList>
            <person name="Kang I."/>
            <person name="Oh H.M."/>
            <person name="Lim S.I."/>
            <person name="Ferriera S."/>
            <person name="Giovannoni S.J."/>
            <person name="Cho J.C."/>
        </authorList>
    </citation>
    <scope>NUCLEOTIDE SEQUENCE [LARGE SCALE GENOMIC DNA]</scope>
    <source>
        <strain evidence="8 9">HTCC2506</strain>
    </source>
</reference>
<dbReference type="InterPro" id="IPR012795">
    <property type="entry name" value="tRNA_Ile_lys_synt_N"/>
</dbReference>
<evidence type="ECO:0000256" key="6">
    <source>
        <dbReference type="HAMAP-Rule" id="MF_01161"/>
    </source>
</evidence>
<comment type="caution">
    <text evidence="8">The sequence shown here is derived from an EMBL/GenBank/DDBJ whole genome shotgun (WGS) entry which is preliminary data.</text>
</comment>
<comment type="catalytic activity">
    <reaction evidence="5 6">
        <text>cytidine(34) in tRNA(Ile2) + L-lysine + ATP = lysidine(34) in tRNA(Ile2) + AMP + diphosphate + H(+)</text>
        <dbReference type="Rhea" id="RHEA:43744"/>
        <dbReference type="Rhea" id="RHEA-COMP:10625"/>
        <dbReference type="Rhea" id="RHEA-COMP:10670"/>
        <dbReference type="ChEBI" id="CHEBI:15378"/>
        <dbReference type="ChEBI" id="CHEBI:30616"/>
        <dbReference type="ChEBI" id="CHEBI:32551"/>
        <dbReference type="ChEBI" id="CHEBI:33019"/>
        <dbReference type="ChEBI" id="CHEBI:82748"/>
        <dbReference type="ChEBI" id="CHEBI:83665"/>
        <dbReference type="ChEBI" id="CHEBI:456215"/>
        <dbReference type="EC" id="6.3.4.19"/>
    </reaction>
</comment>
<dbReference type="eggNOG" id="COG0037">
    <property type="taxonomic scope" value="Bacteria"/>
</dbReference>
<dbReference type="GO" id="GO:0006400">
    <property type="term" value="P:tRNA modification"/>
    <property type="evidence" value="ECO:0007669"/>
    <property type="project" value="UniProtKB-UniRule"/>
</dbReference>
<evidence type="ECO:0000256" key="4">
    <source>
        <dbReference type="ARBA" id="ARBA00022840"/>
    </source>
</evidence>
<evidence type="ECO:0000256" key="5">
    <source>
        <dbReference type="ARBA" id="ARBA00048539"/>
    </source>
</evidence>
<organism evidence="8 9">
    <name type="scientific">Fulvimarina pelagi HTCC2506</name>
    <dbReference type="NCBI Taxonomy" id="314231"/>
    <lineage>
        <taxon>Bacteria</taxon>
        <taxon>Pseudomonadati</taxon>
        <taxon>Pseudomonadota</taxon>
        <taxon>Alphaproteobacteria</taxon>
        <taxon>Hyphomicrobiales</taxon>
        <taxon>Aurantimonadaceae</taxon>
        <taxon>Fulvimarina</taxon>
    </lineage>
</organism>
<feature type="domain" description="tRNA(Ile)-lysidine/2-thiocytidine synthase N-terminal" evidence="7">
    <location>
        <begin position="40"/>
        <end position="218"/>
    </location>
</feature>
<evidence type="ECO:0000313" key="8">
    <source>
        <dbReference type="EMBL" id="EAU40866.1"/>
    </source>
</evidence>